<dbReference type="GO" id="GO:0016020">
    <property type="term" value="C:membrane"/>
    <property type="evidence" value="ECO:0007669"/>
    <property type="project" value="UniProtKB-SubCell"/>
</dbReference>
<feature type="transmembrane region" description="Helical" evidence="5">
    <location>
        <begin position="191"/>
        <end position="208"/>
    </location>
</feature>
<keyword evidence="7" id="KW-1185">Reference proteome</keyword>
<dbReference type="Proteomes" id="UP000243052">
    <property type="component" value="Chromosome viii"/>
</dbReference>
<evidence type="ECO:0000256" key="3">
    <source>
        <dbReference type="ARBA" id="ARBA00022989"/>
    </source>
</evidence>
<dbReference type="AlphaFoldDB" id="A0A0X8HWQ5"/>
<sequence>MVKKQIIRKKAKTQKTNVKKQKAIWTIGHNLTLWCGLIYMLSDVYGWITLLRSRSWKALLWTFTRTPIAPTNWIFGSIRYIPKVCYRLSLIGVLCSHSVTSWQNWSHLNPTVYDLLSTDNFQNLLIAIVWLFTGSSVFKLVPFIATSYLHLTKKATATEREVTKQNRRLLHCIAYSEIFVLLSLVLDTLLFKGIAGFTLIFYVTIFWLKLNFSPYVQNTALYALNKFDGVIPASRKKQWQSTKDFLINSAREREATREKVRLRL</sequence>
<dbReference type="GO" id="GO:0071786">
    <property type="term" value="P:endoplasmic reticulum tubular network organization"/>
    <property type="evidence" value="ECO:0007669"/>
    <property type="project" value="TreeGrafter"/>
</dbReference>
<dbReference type="PANTHER" id="PTHR12703:SF3">
    <property type="entry name" value="ABR032WP"/>
    <property type="match status" value="1"/>
</dbReference>
<evidence type="ECO:0000256" key="4">
    <source>
        <dbReference type="ARBA" id="ARBA00023136"/>
    </source>
</evidence>
<protein>
    <submittedName>
        <fullName evidence="6">HHR158Wp</fullName>
    </submittedName>
</protein>
<feature type="transmembrane region" description="Helical" evidence="5">
    <location>
        <begin position="169"/>
        <end position="185"/>
    </location>
</feature>
<keyword evidence="3 5" id="KW-1133">Transmembrane helix</keyword>
<feature type="transmembrane region" description="Helical" evidence="5">
    <location>
        <begin position="125"/>
        <end position="149"/>
    </location>
</feature>
<organism evidence="6 7">
    <name type="scientific">Eremothecium sinecaudum</name>
    <dbReference type="NCBI Taxonomy" id="45286"/>
    <lineage>
        <taxon>Eukaryota</taxon>
        <taxon>Fungi</taxon>
        <taxon>Dikarya</taxon>
        <taxon>Ascomycota</taxon>
        <taxon>Saccharomycotina</taxon>
        <taxon>Saccharomycetes</taxon>
        <taxon>Saccharomycetales</taxon>
        <taxon>Saccharomycetaceae</taxon>
        <taxon>Eremothecium</taxon>
    </lineage>
</organism>
<dbReference type="EMBL" id="CP014248">
    <property type="protein sequence ID" value="AMD22927.1"/>
    <property type="molecule type" value="Genomic_DNA"/>
</dbReference>
<dbReference type="GeneID" id="28726297"/>
<evidence type="ECO:0000313" key="6">
    <source>
        <dbReference type="EMBL" id="AMD22927.1"/>
    </source>
</evidence>
<keyword evidence="2 5" id="KW-0812">Transmembrane</keyword>
<dbReference type="OrthoDB" id="5581259at2759"/>
<evidence type="ECO:0000256" key="1">
    <source>
        <dbReference type="ARBA" id="ARBA00004141"/>
    </source>
</evidence>
<accession>A0A0X8HWQ5</accession>
<reference evidence="6 7" key="1">
    <citation type="submission" date="2016-01" db="EMBL/GenBank/DDBJ databases">
        <title>Genome sequence of the yeast Holleya sinecauda.</title>
        <authorList>
            <person name="Dietrich F.S."/>
        </authorList>
    </citation>
    <scope>NUCLEOTIDE SEQUENCE [LARGE SCALE GENOMIC DNA]</scope>
    <source>
        <strain evidence="6 7">ATCC 58844</strain>
    </source>
</reference>
<dbReference type="InterPro" id="IPR051645">
    <property type="entry name" value="PER33/POM33_regulator"/>
</dbReference>
<dbReference type="PANTHER" id="PTHR12703">
    <property type="entry name" value="TRANSMEMBRANE PROTEIN 33"/>
    <property type="match status" value="1"/>
</dbReference>
<evidence type="ECO:0000256" key="5">
    <source>
        <dbReference type="SAM" id="Phobius"/>
    </source>
</evidence>
<comment type="subcellular location">
    <subcellularLocation>
        <location evidence="1">Membrane</location>
        <topology evidence="1">Multi-pass membrane protein</topology>
    </subcellularLocation>
</comment>
<evidence type="ECO:0000313" key="7">
    <source>
        <dbReference type="Proteomes" id="UP000243052"/>
    </source>
</evidence>
<keyword evidence="4 5" id="KW-0472">Membrane</keyword>
<dbReference type="GO" id="GO:0005783">
    <property type="term" value="C:endoplasmic reticulum"/>
    <property type="evidence" value="ECO:0007669"/>
    <property type="project" value="TreeGrafter"/>
</dbReference>
<gene>
    <name evidence="6" type="ORF">AW171_hschr84991</name>
</gene>
<dbReference type="RefSeq" id="XP_017989923.1">
    <property type="nucleotide sequence ID" value="XM_018134434.1"/>
</dbReference>
<name>A0A0X8HWQ5_9SACH</name>
<dbReference type="GO" id="GO:0061024">
    <property type="term" value="P:membrane organization"/>
    <property type="evidence" value="ECO:0007669"/>
    <property type="project" value="TreeGrafter"/>
</dbReference>
<evidence type="ECO:0000256" key="2">
    <source>
        <dbReference type="ARBA" id="ARBA00022692"/>
    </source>
</evidence>
<proteinExistence type="predicted"/>